<evidence type="ECO:0000313" key="3">
    <source>
        <dbReference type="Proteomes" id="UP000310158"/>
    </source>
</evidence>
<protein>
    <submittedName>
        <fullName evidence="2">Uncharacterized protein</fullName>
    </submittedName>
</protein>
<feature type="compositionally biased region" description="Basic and acidic residues" evidence="1">
    <location>
        <begin position="12"/>
        <end position="30"/>
    </location>
</feature>
<evidence type="ECO:0000256" key="1">
    <source>
        <dbReference type="SAM" id="MobiDB-lite"/>
    </source>
</evidence>
<dbReference type="AlphaFoldDB" id="A0A4S4LGQ9"/>
<accession>A0A4S4LGQ9</accession>
<reference evidence="2 3" key="1">
    <citation type="submission" date="2019-02" db="EMBL/GenBank/DDBJ databases">
        <title>Genome sequencing of the rare red list fungi Bondarzewia mesenterica.</title>
        <authorList>
            <person name="Buettner E."/>
            <person name="Kellner H."/>
        </authorList>
    </citation>
    <scope>NUCLEOTIDE SEQUENCE [LARGE SCALE GENOMIC DNA]</scope>
    <source>
        <strain evidence="2 3">DSM 108281</strain>
    </source>
</reference>
<dbReference type="Proteomes" id="UP000310158">
    <property type="component" value="Unassembled WGS sequence"/>
</dbReference>
<gene>
    <name evidence="2" type="ORF">EW146_g8228</name>
</gene>
<proteinExistence type="predicted"/>
<dbReference type="EMBL" id="SGPL01000543">
    <property type="protein sequence ID" value="THH10905.1"/>
    <property type="molecule type" value="Genomic_DNA"/>
</dbReference>
<feature type="region of interest" description="Disordered" evidence="1">
    <location>
        <begin position="1"/>
        <end position="60"/>
    </location>
</feature>
<keyword evidence="3" id="KW-1185">Reference proteome</keyword>
<name>A0A4S4LGQ9_9AGAM</name>
<organism evidence="2 3">
    <name type="scientific">Bondarzewia mesenterica</name>
    <dbReference type="NCBI Taxonomy" id="1095465"/>
    <lineage>
        <taxon>Eukaryota</taxon>
        <taxon>Fungi</taxon>
        <taxon>Dikarya</taxon>
        <taxon>Basidiomycota</taxon>
        <taxon>Agaricomycotina</taxon>
        <taxon>Agaricomycetes</taxon>
        <taxon>Russulales</taxon>
        <taxon>Bondarzewiaceae</taxon>
        <taxon>Bondarzewia</taxon>
    </lineage>
</organism>
<sequence length="137" mass="15493">MARRCVFPPVAHEPRTEDRADRGPKEEGHENTAISQKESRKHALRRWDERTSGSPSPIATFSIQNKTGVANIKKWVGWGKSRGTYLGLDVFDALYGHPLAASVTPRLAHGRALVLSRVRARGRAERGWRREGLCRRR</sequence>
<evidence type="ECO:0000313" key="2">
    <source>
        <dbReference type="EMBL" id="THH10905.1"/>
    </source>
</evidence>
<comment type="caution">
    <text evidence="2">The sequence shown here is derived from an EMBL/GenBank/DDBJ whole genome shotgun (WGS) entry which is preliminary data.</text>
</comment>